<evidence type="ECO:0000313" key="5">
    <source>
        <dbReference type="Proteomes" id="UP000570595"/>
    </source>
</evidence>
<keyword evidence="2" id="KW-0812">Transmembrane</keyword>
<evidence type="ECO:0000313" key="3">
    <source>
        <dbReference type="EMBL" id="KAF4654408.1"/>
    </source>
</evidence>
<dbReference type="EMBL" id="JABANN010000723">
    <property type="protein sequence ID" value="KAF4654408.1"/>
    <property type="molecule type" value="Genomic_DNA"/>
</dbReference>
<dbReference type="Proteomes" id="UP000570595">
    <property type="component" value="Unassembled WGS sequence"/>
</dbReference>
<evidence type="ECO:0000256" key="2">
    <source>
        <dbReference type="SAM" id="Phobius"/>
    </source>
</evidence>
<feature type="region of interest" description="Disordered" evidence="1">
    <location>
        <begin position="1"/>
        <end position="22"/>
    </location>
</feature>
<dbReference type="OrthoDB" id="10317384at2759"/>
<gene>
    <name evidence="3" type="ORF">FOL46_008738</name>
    <name evidence="4" type="ORF">FOZ61_007635</name>
</gene>
<accession>A0A7J6L5E2</accession>
<evidence type="ECO:0000256" key="1">
    <source>
        <dbReference type="SAM" id="MobiDB-lite"/>
    </source>
</evidence>
<protein>
    <submittedName>
        <fullName evidence="3">Uncharacterized protein</fullName>
    </submittedName>
</protein>
<evidence type="ECO:0000313" key="4">
    <source>
        <dbReference type="EMBL" id="KAF4655328.1"/>
    </source>
</evidence>
<dbReference type="AlphaFoldDB" id="A0A7J6L5E2"/>
<name>A0A7J6L5E2_PEROL</name>
<dbReference type="EMBL" id="JABAHT010000472">
    <property type="protein sequence ID" value="KAF4655328.1"/>
    <property type="molecule type" value="Genomic_DNA"/>
</dbReference>
<evidence type="ECO:0000313" key="6">
    <source>
        <dbReference type="Proteomes" id="UP000572268"/>
    </source>
</evidence>
<reference evidence="5 6" key="1">
    <citation type="submission" date="2020-04" db="EMBL/GenBank/DDBJ databases">
        <title>Perkinsus olseni comparative genomics.</title>
        <authorList>
            <person name="Bogema D.R."/>
        </authorList>
    </citation>
    <scope>NUCLEOTIDE SEQUENCE [LARGE SCALE GENOMIC DNA]</scope>
    <source>
        <strain evidence="4">ATCC PRA-179</strain>
        <strain evidence="3">ATCC PRA-31</strain>
    </source>
</reference>
<proteinExistence type="predicted"/>
<keyword evidence="2" id="KW-1133">Transmembrane helix</keyword>
<keyword evidence="2" id="KW-0472">Membrane</keyword>
<comment type="caution">
    <text evidence="3">The sequence shown here is derived from an EMBL/GenBank/DDBJ whole genome shotgun (WGS) entry which is preliminary data.</text>
</comment>
<feature type="transmembrane region" description="Helical" evidence="2">
    <location>
        <begin position="48"/>
        <end position="67"/>
    </location>
</feature>
<sequence>MSVREYNPSDTPSGFLRWSRPAPAEPSRVRRLSRGLKATTKRYPMHHLVTWALLLGITLALSLWYIWNFLTIECRLPSVLKISIESITMEQHVWCGMVTFAKTWQYCARGTIDLRIRNRLWMDLTIEEGELQPIRPVRTCLTRFQHPDGLLQIGGTEVKAMSEGVYILPALLLAWSVEDFSASGITICVGTLWIDAQGNNFERRFDFDSDQVPNFTLPVPPS</sequence>
<organism evidence="3 6">
    <name type="scientific">Perkinsus olseni</name>
    <name type="common">Perkinsus atlanticus</name>
    <dbReference type="NCBI Taxonomy" id="32597"/>
    <lineage>
        <taxon>Eukaryota</taxon>
        <taxon>Sar</taxon>
        <taxon>Alveolata</taxon>
        <taxon>Perkinsozoa</taxon>
        <taxon>Perkinsea</taxon>
        <taxon>Perkinsida</taxon>
        <taxon>Perkinsidae</taxon>
        <taxon>Perkinsus</taxon>
    </lineage>
</organism>
<dbReference type="Proteomes" id="UP000572268">
    <property type="component" value="Unassembled WGS sequence"/>
</dbReference>